<dbReference type="PANTHER" id="PTHR30429">
    <property type="entry name" value="D-METHIONINE-BINDING LIPOPROTEIN METQ"/>
    <property type="match status" value="1"/>
</dbReference>
<gene>
    <name evidence="8" type="ORF">P5F74_13290</name>
</gene>
<sequence length="273" mass="29443">MKSFLKSVGILVASLGLVACGSNSSEGDVTTLTISATAVPHVEILEAAEEKLNEEGVNLDIIVATDYNTPNVALSGEDVDANFFQHRPYLESQMNENNYNFVEAAAIHLEPMGLYSPTYNSLEELPENATVLMSDSVADQGRVFSLLHEAGLITLEGGTSVDASEQDIIENSLNLQFKTSGVDANMLTTAYNSNEADIIAINSNFAIGAGMDPLEDSIFIEEANEENPFVNLIVVRDGDENNQAIQTLVKVLQSDEIKSFIEDSYEGAVVPVE</sequence>
<evidence type="ECO:0000313" key="9">
    <source>
        <dbReference type="Proteomes" id="UP001341820"/>
    </source>
</evidence>
<keyword evidence="4" id="KW-0564">Palmitate</keyword>
<evidence type="ECO:0000256" key="6">
    <source>
        <dbReference type="PIRNR" id="PIRNR002854"/>
    </source>
</evidence>
<dbReference type="Pfam" id="PF03180">
    <property type="entry name" value="Lipoprotein_9"/>
    <property type="match status" value="1"/>
</dbReference>
<dbReference type="InterPro" id="IPR004872">
    <property type="entry name" value="Lipoprotein_NlpA"/>
</dbReference>
<dbReference type="PANTHER" id="PTHR30429:SF0">
    <property type="entry name" value="METHIONINE-BINDING LIPOPROTEIN METQ"/>
    <property type="match status" value="1"/>
</dbReference>
<evidence type="ECO:0000256" key="2">
    <source>
        <dbReference type="ARBA" id="ARBA00022729"/>
    </source>
</evidence>
<keyword evidence="3" id="KW-0472">Membrane</keyword>
<dbReference type="RefSeq" id="WP_328237807.1">
    <property type="nucleotide sequence ID" value="NZ_JAROAS010000026.1"/>
</dbReference>
<reference evidence="8 9" key="1">
    <citation type="submission" date="2023-03" db="EMBL/GenBank/DDBJ databases">
        <title>Bacillus Genome Sequencing.</title>
        <authorList>
            <person name="Dunlap C."/>
        </authorList>
    </citation>
    <scope>NUCLEOTIDE SEQUENCE [LARGE SCALE GENOMIC DNA]</scope>
    <source>
        <strain evidence="8 9">B-4107</strain>
    </source>
</reference>
<organism evidence="8 9">
    <name type="scientific">Shouchella miscanthi</name>
    <dbReference type="NCBI Taxonomy" id="2598861"/>
    <lineage>
        <taxon>Bacteria</taxon>
        <taxon>Bacillati</taxon>
        <taxon>Bacillota</taxon>
        <taxon>Bacilli</taxon>
        <taxon>Bacillales</taxon>
        <taxon>Bacillaceae</taxon>
        <taxon>Shouchella</taxon>
    </lineage>
</organism>
<dbReference type="Proteomes" id="UP001341820">
    <property type="component" value="Unassembled WGS sequence"/>
</dbReference>
<name>A0ABU6NM79_9BACI</name>
<protein>
    <recommendedName>
        <fullName evidence="6">Lipoprotein</fullName>
    </recommendedName>
</protein>
<keyword evidence="9" id="KW-1185">Reference proteome</keyword>
<evidence type="ECO:0000256" key="1">
    <source>
        <dbReference type="ARBA" id="ARBA00004635"/>
    </source>
</evidence>
<dbReference type="PROSITE" id="PS51257">
    <property type="entry name" value="PROKAR_LIPOPROTEIN"/>
    <property type="match status" value="1"/>
</dbReference>
<dbReference type="PIRSF" id="PIRSF002854">
    <property type="entry name" value="MetQ"/>
    <property type="match status" value="1"/>
</dbReference>
<feature type="signal peptide" evidence="7">
    <location>
        <begin position="1"/>
        <end position="24"/>
    </location>
</feature>
<keyword evidence="5 6" id="KW-0449">Lipoprotein</keyword>
<dbReference type="EMBL" id="JAROAS010000026">
    <property type="protein sequence ID" value="MED4129112.1"/>
    <property type="molecule type" value="Genomic_DNA"/>
</dbReference>
<keyword evidence="2 7" id="KW-0732">Signal</keyword>
<accession>A0ABU6NM79</accession>
<comment type="caution">
    <text evidence="8">The sequence shown here is derived from an EMBL/GenBank/DDBJ whole genome shotgun (WGS) entry which is preliminary data.</text>
</comment>
<dbReference type="SUPFAM" id="SSF53850">
    <property type="entry name" value="Periplasmic binding protein-like II"/>
    <property type="match status" value="1"/>
</dbReference>
<dbReference type="Gene3D" id="3.40.190.10">
    <property type="entry name" value="Periplasmic binding protein-like II"/>
    <property type="match status" value="2"/>
</dbReference>
<evidence type="ECO:0000256" key="5">
    <source>
        <dbReference type="ARBA" id="ARBA00023288"/>
    </source>
</evidence>
<comment type="similarity">
    <text evidence="6">Belongs to the nlpA lipoprotein family.</text>
</comment>
<proteinExistence type="inferred from homology"/>
<evidence type="ECO:0000313" key="8">
    <source>
        <dbReference type="EMBL" id="MED4129112.1"/>
    </source>
</evidence>
<feature type="chain" id="PRO_5047102404" description="Lipoprotein" evidence="7">
    <location>
        <begin position="25"/>
        <end position="273"/>
    </location>
</feature>
<evidence type="ECO:0000256" key="4">
    <source>
        <dbReference type="ARBA" id="ARBA00023139"/>
    </source>
</evidence>
<comment type="subcellular location">
    <subcellularLocation>
        <location evidence="1">Membrane</location>
        <topology evidence="1">Lipid-anchor</topology>
    </subcellularLocation>
</comment>
<evidence type="ECO:0000256" key="3">
    <source>
        <dbReference type="ARBA" id="ARBA00023136"/>
    </source>
</evidence>
<evidence type="ECO:0000256" key="7">
    <source>
        <dbReference type="SAM" id="SignalP"/>
    </source>
</evidence>